<dbReference type="Gene3D" id="2.60.40.1510">
    <property type="entry name" value="ntegrin, alpha v. Chain A, domain 3"/>
    <property type="match status" value="1"/>
</dbReference>
<dbReference type="GO" id="GO:0007160">
    <property type="term" value="P:cell-matrix adhesion"/>
    <property type="evidence" value="ECO:0007669"/>
    <property type="project" value="TreeGrafter"/>
</dbReference>
<sequence length="1211" mass="133729">MSQASDQDQDPGLELEQFWPGGTCGCTSSIHANMDKKALWNTGFSPAERSKTECRRSRSFALEESLAGREKAGGGGYGRGPRMGCASKDSASLFVHELHFHDTKQRVRELSQETQLKQLMVVAVTIVLVLLTPPAVAFNVDLKSAVVHEGPENSMFGYAVAQHIDQSTNWVLIGAPRYQTSQPRVERGGAVFRCKTDSPNSCQEVPFDNTGNNYVNDRGRDVYIEEKSNQWLGSTVQSSGENGVIVACAPRYVYFSDTYDKREPIGMCFLAKTSTTKYERFSPCRREVDRSKITDQYHRQGSCQAGSSAVFSAVSFSILLNCSTRTLCFLLTRLARSGAGSEIVCVCWCLSLPGESNFNNQGYCQAGVSAALSKDGTRLLIGAPGSWYWQGQLFNYDTNDNRNVISKTPEGQPYEDDTYMGYASAVGEFDGNDEYEEYVVGIPKGGNSTGMIEIYAQNMSVIGSMKGEQIGSYYGSAIAVVDLTGDGFDDIIVGAPFFGNVKSDAYESGRVYIYYQTKKRKFKKHKVDILNGPSSQSRFGMALSRLGDINYDGYEDLCVGAPYGGEDKLGAIYLYHGSNEGIITAPTQVIHAKDIAPGLSAFGISISGGWDQDFNEYPDLLVGAYSSDKAVFFRSRPVVKVTASIITSPTKIDLKKEDCNVFGGKDKGPCLSISSCFGYSGHGLPDFLHLDVTWTLDAKDNTTRPAEQRAFFTNGDNVFTMKSTEKILREQTCEVIEAYVKGDIIDKLSPITVMMEFELNQERFMALSGGELQPILDARVPLYTSYTTEIKNDCGDDNICYPDLHVTTIGVTRSHNIGTTSNLEFIIVVENNNEDSYNTKVWITLPPGVVYDTITNSRSPVPISCGRLESDNKMVVCDIGNPMKGNTMAEFTINSTPTNTNDTQDRLVFLLFANSSNIEEKVEDYNDNHYSVEIPVTAVPEISLEAKVSPEYIVLNTTNQQKVKEERSVTHAFQLRNQGTCAINETILQVLWPSHDIKGTALLSLDGDPLVDSNTKCKVDEITPDNVEKYKDRWWKDSSSGINRNGRKGKDEGTSGKKIDCSDTGDYCTVIQCHIGYMKPSSVFDITIKSIFKPLPFLKNHESTDMYEITSVASAKVISVPYDFKAVDKSKFAVVNTDAVTIVHTDKLKPAGKGVKIWVIALAITAGVLLLILLILLLWFCGFFKRKRHEDEGYFMVKNGQSSYIDSKIVD</sequence>
<reference evidence="17" key="1">
    <citation type="journal article" date="2023" name="G3 (Bethesda)">
        <title>A reference genome for the long-term kleptoplast-retaining sea slug Elysia crispata morphotype clarki.</title>
        <authorList>
            <person name="Eastman K.E."/>
            <person name="Pendleton A.L."/>
            <person name="Shaikh M.A."/>
            <person name="Suttiyut T."/>
            <person name="Ogas R."/>
            <person name="Tomko P."/>
            <person name="Gavelis G."/>
            <person name="Widhalm J.R."/>
            <person name="Wisecaver J.H."/>
        </authorList>
    </citation>
    <scope>NUCLEOTIDE SEQUENCE</scope>
    <source>
        <strain evidence="17">ECLA1</strain>
    </source>
</reference>
<dbReference type="PANTHER" id="PTHR23220">
    <property type="entry name" value="INTEGRIN ALPHA"/>
    <property type="match status" value="1"/>
</dbReference>
<keyword evidence="5" id="KW-0677">Repeat</keyword>
<evidence type="ECO:0000256" key="12">
    <source>
        <dbReference type="PROSITE-ProRule" id="PRU00803"/>
    </source>
</evidence>
<dbReference type="GO" id="GO:0033627">
    <property type="term" value="P:cell adhesion mediated by integrin"/>
    <property type="evidence" value="ECO:0007669"/>
    <property type="project" value="TreeGrafter"/>
</dbReference>
<keyword evidence="6 13" id="KW-0130">Cell adhesion</keyword>
<dbReference type="InterPro" id="IPR028994">
    <property type="entry name" value="Integrin_alpha_N"/>
</dbReference>
<evidence type="ECO:0000256" key="9">
    <source>
        <dbReference type="ARBA" id="ARBA00023136"/>
    </source>
</evidence>
<proteinExistence type="inferred from homology"/>
<feature type="domain" description="Integrin alpha second immunoglobulin-like" evidence="15">
    <location>
        <begin position="794"/>
        <end position="936"/>
    </location>
</feature>
<evidence type="ECO:0000256" key="10">
    <source>
        <dbReference type="ARBA" id="ARBA00023170"/>
    </source>
</evidence>
<accession>A0AAE0Y3L0</accession>
<dbReference type="InterPro" id="IPR048285">
    <property type="entry name" value="Integrin_alpha_Ig-like_2"/>
</dbReference>
<dbReference type="Pfam" id="PF20805">
    <property type="entry name" value="Integrin_A_Ig_2"/>
    <property type="match status" value="1"/>
</dbReference>
<dbReference type="GO" id="GO:0007229">
    <property type="term" value="P:integrin-mediated signaling pathway"/>
    <property type="evidence" value="ECO:0007669"/>
    <property type="project" value="UniProtKB-KW"/>
</dbReference>
<protein>
    <recommendedName>
        <fullName evidence="19">Integrin alpha-2 domain-containing protein</fullName>
    </recommendedName>
</protein>
<evidence type="ECO:0000256" key="7">
    <source>
        <dbReference type="ARBA" id="ARBA00022989"/>
    </source>
</evidence>
<dbReference type="AlphaFoldDB" id="A0AAE0Y3L0"/>
<evidence type="ECO:0000256" key="13">
    <source>
        <dbReference type="RuleBase" id="RU003762"/>
    </source>
</evidence>
<evidence type="ECO:0000256" key="1">
    <source>
        <dbReference type="ARBA" id="ARBA00004479"/>
    </source>
</evidence>
<evidence type="ECO:0000259" key="16">
    <source>
        <dbReference type="Pfam" id="PF20806"/>
    </source>
</evidence>
<feature type="domain" description="Integrin alpha first immunoglubulin-like" evidence="14">
    <location>
        <begin position="635"/>
        <end position="792"/>
    </location>
</feature>
<dbReference type="InterPro" id="IPR000413">
    <property type="entry name" value="Integrin_alpha"/>
</dbReference>
<dbReference type="Pfam" id="PF08441">
    <property type="entry name" value="Integrin_A_Ig_1"/>
    <property type="match status" value="1"/>
</dbReference>
<dbReference type="Gene3D" id="2.60.40.1460">
    <property type="entry name" value="Integrin domains. Chain A, domain 2"/>
    <property type="match status" value="1"/>
</dbReference>
<comment type="caution">
    <text evidence="17">The sequence shown here is derived from an EMBL/GenBank/DDBJ whole genome shotgun (WGS) entry which is preliminary data.</text>
</comment>
<dbReference type="Pfam" id="PF01839">
    <property type="entry name" value="FG-GAP"/>
    <property type="match status" value="2"/>
</dbReference>
<evidence type="ECO:0000256" key="4">
    <source>
        <dbReference type="ARBA" id="ARBA00022729"/>
    </source>
</evidence>
<comment type="subcellular location">
    <subcellularLocation>
        <location evidence="1 13">Membrane</location>
        <topology evidence="1 13">Single-pass type I membrane protein</topology>
    </subcellularLocation>
</comment>
<dbReference type="InterPro" id="IPR048286">
    <property type="entry name" value="Integrin_alpha_Ig-like_3"/>
</dbReference>
<gene>
    <name evidence="17" type="ORF">RRG08_035399</name>
</gene>
<keyword evidence="11" id="KW-0325">Glycoprotein</keyword>
<dbReference type="SMART" id="SM00191">
    <property type="entry name" value="Int_alpha"/>
    <property type="match status" value="6"/>
</dbReference>
<evidence type="ECO:0000256" key="8">
    <source>
        <dbReference type="ARBA" id="ARBA00023037"/>
    </source>
</evidence>
<dbReference type="SUPFAM" id="SSF69179">
    <property type="entry name" value="Integrin domains"/>
    <property type="match status" value="3"/>
</dbReference>
<evidence type="ECO:0000256" key="5">
    <source>
        <dbReference type="ARBA" id="ARBA00022737"/>
    </source>
</evidence>
<evidence type="ECO:0008006" key="19">
    <source>
        <dbReference type="Google" id="ProtNLM"/>
    </source>
</evidence>
<dbReference type="Gene3D" id="2.60.40.1530">
    <property type="entry name" value="ntegrin, alpha v. Chain A, domain 4"/>
    <property type="match status" value="1"/>
</dbReference>
<keyword evidence="3 13" id="KW-0812">Transmembrane</keyword>
<evidence type="ECO:0000313" key="18">
    <source>
        <dbReference type="Proteomes" id="UP001283361"/>
    </source>
</evidence>
<evidence type="ECO:0000259" key="15">
    <source>
        <dbReference type="Pfam" id="PF20805"/>
    </source>
</evidence>
<dbReference type="PROSITE" id="PS51470">
    <property type="entry name" value="FG_GAP"/>
    <property type="match status" value="5"/>
</dbReference>
<dbReference type="InterPro" id="IPR013519">
    <property type="entry name" value="Int_alpha_beta-p"/>
</dbReference>
<dbReference type="EMBL" id="JAWDGP010006989">
    <property type="protein sequence ID" value="KAK3731730.1"/>
    <property type="molecule type" value="Genomic_DNA"/>
</dbReference>
<keyword evidence="8 13" id="KW-0401">Integrin</keyword>
<dbReference type="InterPro" id="IPR032695">
    <property type="entry name" value="Integrin_dom_sf"/>
</dbReference>
<evidence type="ECO:0000259" key="14">
    <source>
        <dbReference type="Pfam" id="PF08441"/>
    </source>
</evidence>
<dbReference type="InterPro" id="IPR013649">
    <property type="entry name" value="Integrin_alpha_Ig-like_1"/>
</dbReference>
<feature type="domain" description="Integrin alpha third immunoglobulin-like" evidence="16">
    <location>
        <begin position="959"/>
        <end position="1137"/>
    </location>
</feature>
<feature type="repeat" description="FG-GAP" evidence="12">
    <location>
        <begin position="142"/>
        <end position="203"/>
    </location>
</feature>
<name>A0AAE0Y3L0_9GAST</name>
<keyword evidence="9 13" id="KW-0472">Membrane</keyword>
<evidence type="ECO:0000313" key="17">
    <source>
        <dbReference type="EMBL" id="KAK3731730.1"/>
    </source>
</evidence>
<dbReference type="GO" id="GO:0005178">
    <property type="term" value="F:integrin binding"/>
    <property type="evidence" value="ECO:0007669"/>
    <property type="project" value="TreeGrafter"/>
</dbReference>
<dbReference type="GO" id="GO:0009897">
    <property type="term" value="C:external side of plasma membrane"/>
    <property type="evidence" value="ECO:0007669"/>
    <property type="project" value="TreeGrafter"/>
</dbReference>
<dbReference type="GO" id="GO:0008305">
    <property type="term" value="C:integrin complex"/>
    <property type="evidence" value="ECO:0007669"/>
    <property type="project" value="InterPro"/>
</dbReference>
<keyword evidence="18" id="KW-1185">Reference proteome</keyword>
<dbReference type="Gene3D" id="1.20.5.930">
    <property type="entry name" value="Bicelle-embedded integrin alpha(iib) transmembrane segment"/>
    <property type="match status" value="1"/>
</dbReference>
<dbReference type="PRINTS" id="PR01185">
    <property type="entry name" value="INTEGRINA"/>
</dbReference>
<keyword evidence="4" id="KW-0732">Signal</keyword>
<dbReference type="SUPFAM" id="SSF69318">
    <property type="entry name" value="Integrin alpha N-terminal domain"/>
    <property type="match status" value="1"/>
</dbReference>
<feature type="transmembrane region" description="Helical" evidence="13">
    <location>
        <begin position="1157"/>
        <end position="1180"/>
    </location>
</feature>
<dbReference type="Proteomes" id="UP001283361">
    <property type="component" value="Unassembled WGS sequence"/>
</dbReference>
<dbReference type="Gene3D" id="2.130.10.130">
    <property type="entry name" value="Integrin alpha, N-terminal"/>
    <property type="match status" value="2"/>
</dbReference>
<feature type="repeat" description="FG-GAP" evidence="12">
    <location>
        <begin position="458"/>
        <end position="523"/>
    </location>
</feature>
<feature type="repeat" description="FG-GAP" evidence="12">
    <location>
        <begin position="352"/>
        <end position="405"/>
    </location>
</feature>
<feature type="repeat" description="FG-GAP" evidence="12">
    <location>
        <begin position="525"/>
        <end position="584"/>
    </location>
</feature>
<dbReference type="GO" id="GO:0098609">
    <property type="term" value="P:cell-cell adhesion"/>
    <property type="evidence" value="ECO:0007669"/>
    <property type="project" value="TreeGrafter"/>
</dbReference>
<dbReference type="InterPro" id="IPR013517">
    <property type="entry name" value="FG-GAP"/>
</dbReference>
<evidence type="ECO:0000256" key="6">
    <source>
        <dbReference type="ARBA" id="ARBA00022889"/>
    </source>
</evidence>
<comment type="similarity">
    <text evidence="2 13">Belongs to the integrin alpha chain family.</text>
</comment>
<dbReference type="Pfam" id="PF20806">
    <property type="entry name" value="Integrin_A_Ig_3"/>
    <property type="match status" value="1"/>
</dbReference>
<dbReference type="PANTHER" id="PTHR23220:SF133">
    <property type="entry name" value="INTEGRIN ALPHA-PS2"/>
    <property type="match status" value="1"/>
</dbReference>
<evidence type="ECO:0000256" key="11">
    <source>
        <dbReference type="ARBA" id="ARBA00023180"/>
    </source>
</evidence>
<evidence type="ECO:0000256" key="3">
    <source>
        <dbReference type="ARBA" id="ARBA00022692"/>
    </source>
</evidence>
<feature type="repeat" description="FG-GAP" evidence="12">
    <location>
        <begin position="588"/>
        <end position="650"/>
    </location>
</feature>
<evidence type="ECO:0000256" key="2">
    <source>
        <dbReference type="ARBA" id="ARBA00008054"/>
    </source>
</evidence>
<organism evidence="17 18">
    <name type="scientific">Elysia crispata</name>
    <name type="common">lettuce slug</name>
    <dbReference type="NCBI Taxonomy" id="231223"/>
    <lineage>
        <taxon>Eukaryota</taxon>
        <taxon>Metazoa</taxon>
        <taxon>Spiralia</taxon>
        <taxon>Lophotrochozoa</taxon>
        <taxon>Mollusca</taxon>
        <taxon>Gastropoda</taxon>
        <taxon>Heterobranchia</taxon>
        <taxon>Euthyneura</taxon>
        <taxon>Panpulmonata</taxon>
        <taxon>Sacoglossa</taxon>
        <taxon>Placobranchoidea</taxon>
        <taxon>Plakobranchidae</taxon>
        <taxon>Elysia</taxon>
    </lineage>
</organism>
<keyword evidence="7 13" id="KW-1133">Transmembrane helix</keyword>
<keyword evidence="10 13" id="KW-0675">Receptor</keyword>